<dbReference type="InterPro" id="IPR020051">
    <property type="entry name" value="SagB-type_dehydrogenase"/>
</dbReference>
<dbReference type="InterPro" id="IPR052544">
    <property type="entry name" value="Bacteriocin_Proc_Enz"/>
</dbReference>
<proteinExistence type="predicted"/>
<dbReference type="EMBL" id="JACHIN010000018">
    <property type="protein sequence ID" value="MBB5083616.1"/>
    <property type="molecule type" value="Genomic_DNA"/>
</dbReference>
<dbReference type="PANTHER" id="PTHR43745:SF2">
    <property type="entry name" value="NITROREDUCTASE MJ1384-RELATED"/>
    <property type="match status" value="1"/>
</dbReference>
<dbReference type="Proteomes" id="UP000568380">
    <property type="component" value="Unassembled WGS sequence"/>
</dbReference>
<feature type="domain" description="Nitroreductase" evidence="1">
    <location>
        <begin position="238"/>
        <end position="415"/>
    </location>
</feature>
<organism evidence="2 3">
    <name type="scientific">Nonomuraea endophytica</name>
    <dbReference type="NCBI Taxonomy" id="714136"/>
    <lineage>
        <taxon>Bacteria</taxon>
        <taxon>Bacillati</taxon>
        <taxon>Actinomycetota</taxon>
        <taxon>Actinomycetes</taxon>
        <taxon>Streptosporangiales</taxon>
        <taxon>Streptosporangiaceae</taxon>
        <taxon>Nonomuraea</taxon>
    </lineage>
</organism>
<dbReference type="CDD" id="cd02142">
    <property type="entry name" value="McbC_SagB-like_oxidoreductase"/>
    <property type="match status" value="1"/>
</dbReference>
<dbReference type="RefSeq" id="WP_184972889.1">
    <property type="nucleotide sequence ID" value="NZ_JACHIN010000018.1"/>
</dbReference>
<protein>
    <submittedName>
        <fullName evidence="2">SagB-type dehydrogenase family enzyme</fullName>
    </submittedName>
</protein>
<reference evidence="2 3" key="1">
    <citation type="submission" date="2020-08" db="EMBL/GenBank/DDBJ databases">
        <title>Genomic Encyclopedia of Type Strains, Phase IV (KMG-IV): sequencing the most valuable type-strain genomes for metagenomic binning, comparative biology and taxonomic classification.</title>
        <authorList>
            <person name="Goeker M."/>
        </authorList>
    </citation>
    <scope>NUCLEOTIDE SEQUENCE [LARGE SCALE GENOMIC DNA]</scope>
    <source>
        <strain evidence="2 3">DSM 45385</strain>
    </source>
</reference>
<dbReference type="InterPro" id="IPR000415">
    <property type="entry name" value="Nitroreductase-like"/>
</dbReference>
<comment type="caution">
    <text evidence="2">The sequence shown here is derived from an EMBL/GenBank/DDBJ whole genome shotgun (WGS) entry which is preliminary data.</text>
</comment>
<dbReference type="GO" id="GO:0016491">
    <property type="term" value="F:oxidoreductase activity"/>
    <property type="evidence" value="ECO:0007669"/>
    <property type="project" value="InterPro"/>
</dbReference>
<gene>
    <name evidence="2" type="ORF">HNR40_009121</name>
</gene>
<evidence type="ECO:0000259" key="1">
    <source>
        <dbReference type="Pfam" id="PF00881"/>
    </source>
</evidence>
<dbReference type="NCBIfam" id="TIGR03605">
    <property type="entry name" value="antibiot_sagB"/>
    <property type="match status" value="1"/>
</dbReference>
<accession>A0A7W8AEJ2</accession>
<keyword evidence="3" id="KW-1185">Reference proteome</keyword>
<dbReference type="AlphaFoldDB" id="A0A7W8AEJ2"/>
<dbReference type="InterPro" id="IPR029479">
    <property type="entry name" value="Nitroreductase"/>
</dbReference>
<sequence length="431" mass="46664">MNRESVVLRPDVVLERTGEGGYRLASRSGALCHHVGRTGDPSTLEALAGAGVPFDDDGPITRLWRQGWLSLVVNGDDGTPVLTLHPQSCPPPRPPGGGPGRPLSELVVLRRTGREYALESANAWCSVRVTRPQDLAALLAGDGELGHYLDWAGMTAGEAESAQLTTAQWTPHELAFHQQTRVPGAHRSAAFGRSSWGKERFAELPARHERFRGEGIALAKPDMAELRRTDQTLTAVLEKRRTVRDHDEDSPLTVRQLGHLLYRCARNRWLIQRNGSEFLSRPYPSGGSAYELEIYPVVRNVAGLDPGVYHYDPQEHRLRTVSDRAGDLLAHAALVAGTEHQPQVLLVITARFGRLMRTYRGMSYALILKHVGVVQQLVYTVATAMGLAVCALGDGDATAFAAATGLDPLAEASVGELVLGSRPGRANGGGV</sequence>
<dbReference type="SUPFAM" id="SSF55469">
    <property type="entry name" value="FMN-dependent nitroreductase-like"/>
    <property type="match status" value="1"/>
</dbReference>
<evidence type="ECO:0000313" key="2">
    <source>
        <dbReference type="EMBL" id="MBB5083616.1"/>
    </source>
</evidence>
<evidence type="ECO:0000313" key="3">
    <source>
        <dbReference type="Proteomes" id="UP000568380"/>
    </source>
</evidence>
<name>A0A7W8AEJ2_9ACTN</name>
<dbReference type="Pfam" id="PF00881">
    <property type="entry name" value="Nitroreductase"/>
    <property type="match status" value="1"/>
</dbReference>
<dbReference type="PANTHER" id="PTHR43745">
    <property type="entry name" value="NITROREDUCTASE MJ1384-RELATED"/>
    <property type="match status" value="1"/>
</dbReference>
<dbReference type="Gene3D" id="3.40.109.10">
    <property type="entry name" value="NADH Oxidase"/>
    <property type="match status" value="1"/>
</dbReference>